<sequence>MNQLKECPECNARLNQVDRNIQHCEICGYWTEKGTARLDTLMVFA</sequence>
<organism evidence="1 2">
    <name type="scientific">Methanolobus zinderi</name>
    <dbReference type="NCBI Taxonomy" id="536044"/>
    <lineage>
        <taxon>Archaea</taxon>
        <taxon>Methanobacteriati</taxon>
        <taxon>Methanobacteriota</taxon>
        <taxon>Stenosarchaea group</taxon>
        <taxon>Methanomicrobia</taxon>
        <taxon>Methanosarcinales</taxon>
        <taxon>Methanosarcinaceae</taxon>
        <taxon>Methanolobus</taxon>
    </lineage>
</organism>
<accession>A0A7D5E946</accession>
<dbReference type="AlphaFoldDB" id="A0A7D5E946"/>
<dbReference type="GeneID" id="55821600"/>
<evidence type="ECO:0000313" key="2">
    <source>
        <dbReference type="Proteomes" id="UP000509594"/>
    </source>
</evidence>
<name>A0A7D5E946_9EURY</name>
<proteinExistence type="predicted"/>
<dbReference type="RefSeq" id="WP_176965233.1">
    <property type="nucleotide sequence ID" value="NZ_CP058215.1"/>
</dbReference>
<keyword evidence="2" id="KW-1185">Reference proteome</keyword>
<dbReference type="OrthoDB" id="129392at2157"/>
<dbReference type="EMBL" id="CP058215">
    <property type="protein sequence ID" value="QLC50177.1"/>
    <property type="molecule type" value="Genomic_DNA"/>
</dbReference>
<evidence type="ECO:0000313" key="1">
    <source>
        <dbReference type="EMBL" id="QLC50177.1"/>
    </source>
</evidence>
<reference evidence="1 2" key="1">
    <citation type="submission" date="2020-06" db="EMBL/GenBank/DDBJ databases">
        <title>Methanolobus halotolerans sp. nov., isolated from a saline lake Tus in Siberia.</title>
        <authorList>
            <person name="Shen Y."/>
            <person name="Chen S.-C."/>
            <person name="Lai M.-C."/>
            <person name="Huang H.-H."/>
            <person name="Chiu H.-H."/>
            <person name="Tang S.-L."/>
            <person name="Rogozin D.Y."/>
            <person name="Degermendzhy A.G."/>
        </authorList>
    </citation>
    <scope>NUCLEOTIDE SEQUENCE [LARGE SCALE GENOMIC DNA]</scope>
    <source>
        <strain evidence="1 2">DSM 21339</strain>
    </source>
</reference>
<protein>
    <submittedName>
        <fullName evidence="1">Uncharacterized protein</fullName>
    </submittedName>
</protein>
<dbReference type="KEGG" id="mzi:HWN40_07955"/>
<dbReference type="Proteomes" id="UP000509594">
    <property type="component" value="Chromosome"/>
</dbReference>
<gene>
    <name evidence="1" type="ORF">HWN40_07955</name>
</gene>